<feature type="domain" description="CBS" evidence="10">
    <location>
        <begin position="206"/>
        <end position="262"/>
    </location>
</feature>
<keyword evidence="12" id="KW-1185">Reference proteome</keyword>
<sequence length="454" mass="50826">MKKISLKNREEFTYYLFLYLKNQDKVRFREEFLDLHPTDQNELFIQMSLEKRKRVYEYLTAAEFADIFKGLSLKYQKEVFSELEDMYGLEMLRELPADEITDFFSEIPDHISNYLLEKMEKKEAENIKLLLSYKEDTAGSLMTTEFVTVKPTETVSKIMEQLRREGENAETIYYLYVTNEIGTLNGVISLRELITAPLEESVETLMKEQLITVSPFADQEEVSKVIRDYDLLAVPVTTSDGKIIGIVTVDDIIDVLEEETTEDLGDFAAVKGAVDLEVNSFVATKKRLPWLVLLMFIGMLTAGLISSFEATLAEVAILALFIPLIADMGGNTGTQSLAVVVRGLALDQLDRNKIIQLLKREAGAGIMLGVICGLIVSVIALIIPQGNVLLGIIIGTSLMITILFSTISGTIIPLIVHRFNIDPALASGPFITTINDIIGLLTYFSIATVLLQYL</sequence>
<evidence type="ECO:0000259" key="10">
    <source>
        <dbReference type="PROSITE" id="PS51371"/>
    </source>
</evidence>
<comment type="caution">
    <text evidence="11">The sequence shown here is derived from an EMBL/GenBank/DDBJ whole genome shotgun (WGS) entry which is preliminary data.</text>
</comment>
<comment type="subunit">
    <text evidence="9">Homodimer.</text>
</comment>
<dbReference type="RefSeq" id="WP_071312476.1">
    <property type="nucleotide sequence ID" value="NZ_MLQQ01000005.1"/>
</dbReference>
<feature type="transmembrane region" description="Helical" evidence="9">
    <location>
        <begin position="317"/>
        <end position="341"/>
    </location>
</feature>
<evidence type="ECO:0000256" key="8">
    <source>
        <dbReference type="PROSITE-ProRule" id="PRU00703"/>
    </source>
</evidence>
<keyword evidence="6 9" id="KW-1133">Transmembrane helix</keyword>
<name>A0A1S2LT97_9BACI</name>
<comment type="function">
    <text evidence="9">Acts as a magnesium transporter.</text>
</comment>
<evidence type="ECO:0000256" key="3">
    <source>
        <dbReference type="ARBA" id="ARBA00022448"/>
    </source>
</evidence>
<dbReference type="SMART" id="SM00924">
    <property type="entry name" value="MgtE_N"/>
    <property type="match status" value="1"/>
</dbReference>
<dbReference type="InterPro" id="IPR046342">
    <property type="entry name" value="CBS_dom_sf"/>
</dbReference>
<dbReference type="Pfam" id="PF00571">
    <property type="entry name" value="CBS"/>
    <property type="match status" value="2"/>
</dbReference>
<dbReference type="Pfam" id="PF03448">
    <property type="entry name" value="MgtE_N"/>
    <property type="match status" value="1"/>
</dbReference>
<keyword evidence="5 9" id="KW-0460">Magnesium</keyword>
<keyword evidence="9" id="KW-1003">Cell membrane</keyword>
<dbReference type="GO" id="GO:0015095">
    <property type="term" value="F:magnesium ion transmembrane transporter activity"/>
    <property type="evidence" value="ECO:0007669"/>
    <property type="project" value="UniProtKB-UniRule"/>
</dbReference>
<dbReference type="AlphaFoldDB" id="A0A1S2LT97"/>
<evidence type="ECO:0000256" key="6">
    <source>
        <dbReference type="ARBA" id="ARBA00022989"/>
    </source>
</evidence>
<dbReference type="InterPro" id="IPR006669">
    <property type="entry name" value="MgtE_transporter"/>
</dbReference>
<protein>
    <recommendedName>
        <fullName evidence="9">Magnesium transporter MgtE</fullName>
    </recommendedName>
</protein>
<reference evidence="11 12" key="1">
    <citation type="submission" date="2016-10" db="EMBL/GenBank/DDBJ databases">
        <title>Draft genome sequences of four alkaliphilic bacteria belonging to the Anaerobacillus genus.</title>
        <authorList>
            <person name="Bassil N.M."/>
            <person name="Lloyd J.R."/>
        </authorList>
    </citation>
    <scope>NUCLEOTIDE SEQUENCE [LARGE SCALE GENOMIC DNA]</scope>
    <source>
        <strain evidence="11 12">DSM 15340</strain>
    </source>
</reference>
<keyword evidence="7 9" id="KW-0472">Membrane</keyword>
<dbReference type="InterPro" id="IPR006667">
    <property type="entry name" value="SLC41_membr_dom"/>
</dbReference>
<dbReference type="InterPro" id="IPR036739">
    <property type="entry name" value="SLC41_membr_dom_sf"/>
</dbReference>
<dbReference type="GO" id="GO:0005886">
    <property type="term" value="C:plasma membrane"/>
    <property type="evidence" value="ECO:0007669"/>
    <property type="project" value="UniProtKB-SubCell"/>
</dbReference>
<dbReference type="EMBL" id="MLQQ01000005">
    <property type="protein sequence ID" value="OIJ14595.1"/>
    <property type="molecule type" value="Genomic_DNA"/>
</dbReference>
<dbReference type="InterPro" id="IPR006668">
    <property type="entry name" value="Mg_transptr_MgtE_intracell_dom"/>
</dbReference>
<evidence type="ECO:0000256" key="4">
    <source>
        <dbReference type="ARBA" id="ARBA00022692"/>
    </source>
</evidence>
<evidence type="ECO:0000256" key="5">
    <source>
        <dbReference type="ARBA" id="ARBA00022842"/>
    </source>
</evidence>
<evidence type="ECO:0000313" key="11">
    <source>
        <dbReference type="EMBL" id="OIJ14595.1"/>
    </source>
</evidence>
<organism evidence="11 12">
    <name type="scientific">Anaerobacillus arseniciselenatis</name>
    <dbReference type="NCBI Taxonomy" id="85682"/>
    <lineage>
        <taxon>Bacteria</taxon>
        <taxon>Bacillati</taxon>
        <taxon>Bacillota</taxon>
        <taxon>Bacilli</taxon>
        <taxon>Bacillales</taxon>
        <taxon>Bacillaceae</taxon>
        <taxon>Anaerobacillus</taxon>
    </lineage>
</organism>
<dbReference type="PANTHER" id="PTHR43773:SF1">
    <property type="entry name" value="MAGNESIUM TRANSPORTER MGTE"/>
    <property type="match status" value="1"/>
</dbReference>
<feature type="transmembrane region" description="Helical" evidence="9">
    <location>
        <begin position="428"/>
        <end position="451"/>
    </location>
</feature>
<dbReference type="SMART" id="SM00116">
    <property type="entry name" value="CBS"/>
    <property type="match status" value="2"/>
</dbReference>
<feature type="transmembrane region" description="Helical" evidence="9">
    <location>
        <begin position="389"/>
        <end position="416"/>
    </location>
</feature>
<evidence type="ECO:0000256" key="7">
    <source>
        <dbReference type="ARBA" id="ARBA00023136"/>
    </source>
</evidence>
<keyword evidence="8" id="KW-0129">CBS domain</keyword>
<feature type="transmembrane region" description="Helical" evidence="9">
    <location>
        <begin position="362"/>
        <end position="383"/>
    </location>
</feature>
<evidence type="ECO:0000313" key="12">
    <source>
        <dbReference type="Proteomes" id="UP000180098"/>
    </source>
</evidence>
<dbReference type="InterPro" id="IPR038076">
    <property type="entry name" value="MgtE_N_sf"/>
</dbReference>
<evidence type="ECO:0000256" key="1">
    <source>
        <dbReference type="ARBA" id="ARBA00004141"/>
    </source>
</evidence>
<proteinExistence type="inferred from homology"/>
<dbReference type="PROSITE" id="PS51371">
    <property type="entry name" value="CBS"/>
    <property type="match status" value="2"/>
</dbReference>
<dbReference type="GO" id="GO:0046872">
    <property type="term" value="F:metal ion binding"/>
    <property type="evidence" value="ECO:0007669"/>
    <property type="project" value="UniProtKB-KW"/>
</dbReference>
<keyword evidence="3 9" id="KW-0813">Transport</keyword>
<dbReference type="Proteomes" id="UP000180098">
    <property type="component" value="Unassembled WGS sequence"/>
</dbReference>
<dbReference type="SUPFAM" id="SSF158791">
    <property type="entry name" value="MgtE N-terminal domain-like"/>
    <property type="match status" value="1"/>
</dbReference>
<dbReference type="Gene3D" id="3.10.580.10">
    <property type="entry name" value="CBS-domain"/>
    <property type="match status" value="1"/>
</dbReference>
<dbReference type="Gene3D" id="1.10.357.20">
    <property type="entry name" value="SLC41 divalent cation transporters, integral membrane domain"/>
    <property type="match status" value="1"/>
</dbReference>
<dbReference type="CDD" id="cd04606">
    <property type="entry name" value="CBS_pair_Mg_transporter"/>
    <property type="match status" value="1"/>
</dbReference>
<keyword evidence="9" id="KW-0479">Metal-binding</keyword>
<comment type="similarity">
    <text evidence="2 9">Belongs to the SLC41A transporter family.</text>
</comment>
<dbReference type="OrthoDB" id="9790355at2"/>
<dbReference type="SUPFAM" id="SSF161093">
    <property type="entry name" value="MgtE membrane domain-like"/>
    <property type="match status" value="1"/>
</dbReference>
<gene>
    <name evidence="11" type="ORF">BKP35_05980</name>
</gene>
<feature type="transmembrane region" description="Helical" evidence="9">
    <location>
        <begin position="288"/>
        <end position="305"/>
    </location>
</feature>
<dbReference type="Pfam" id="PF01769">
    <property type="entry name" value="MgtE"/>
    <property type="match status" value="1"/>
</dbReference>
<keyword evidence="4 9" id="KW-0812">Transmembrane</keyword>
<dbReference type="SUPFAM" id="SSF54631">
    <property type="entry name" value="CBS-domain pair"/>
    <property type="match status" value="1"/>
</dbReference>
<evidence type="ECO:0000256" key="2">
    <source>
        <dbReference type="ARBA" id="ARBA00009749"/>
    </source>
</evidence>
<dbReference type="NCBIfam" id="TIGR00400">
    <property type="entry name" value="mgtE"/>
    <property type="match status" value="1"/>
</dbReference>
<evidence type="ECO:0000256" key="9">
    <source>
        <dbReference type="RuleBase" id="RU362011"/>
    </source>
</evidence>
<dbReference type="Gene3D" id="1.25.60.10">
    <property type="entry name" value="MgtE N-terminal domain-like"/>
    <property type="match status" value="1"/>
</dbReference>
<dbReference type="InterPro" id="IPR000644">
    <property type="entry name" value="CBS_dom"/>
</dbReference>
<feature type="domain" description="CBS" evidence="10">
    <location>
        <begin position="142"/>
        <end position="204"/>
    </location>
</feature>
<dbReference type="PANTHER" id="PTHR43773">
    <property type="entry name" value="MAGNESIUM TRANSPORTER MGTE"/>
    <property type="match status" value="1"/>
</dbReference>
<comment type="subcellular location">
    <subcellularLocation>
        <location evidence="9">Cell membrane</location>
        <topology evidence="9">Multi-pass membrane protein</topology>
    </subcellularLocation>
    <subcellularLocation>
        <location evidence="1">Membrane</location>
        <topology evidence="1">Multi-pass membrane protein</topology>
    </subcellularLocation>
</comment>
<accession>A0A1S2LT97</accession>